<gene>
    <name evidence="1" type="ORF">BGZ65_003450</name>
</gene>
<organism evidence="1 2">
    <name type="scientific">Modicella reniformis</name>
    <dbReference type="NCBI Taxonomy" id="1440133"/>
    <lineage>
        <taxon>Eukaryota</taxon>
        <taxon>Fungi</taxon>
        <taxon>Fungi incertae sedis</taxon>
        <taxon>Mucoromycota</taxon>
        <taxon>Mortierellomycotina</taxon>
        <taxon>Mortierellomycetes</taxon>
        <taxon>Mortierellales</taxon>
        <taxon>Mortierellaceae</taxon>
        <taxon>Modicella</taxon>
    </lineage>
</organism>
<name>A0A9P6ML98_9FUNG</name>
<dbReference type="OrthoDB" id="2444110at2759"/>
<dbReference type="EMBL" id="JAAAHW010000053">
    <property type="protein sequence ID" value="KAG0006802.1"/>
    <property type="molecule type" value="Genomic_DNA"/>
</dbReference>
<keyword evidence="2" id="KW-1185">Reference proteome</keyword>
<protein>
    <recommendedName>
        <fullName evidence="3">F-box domain-containing protein</fullName>
    </recommendedName>
</protein>
<dbReference type="Proteomes" id="UP000749646">
    <property type="component" value="Unassembled WGS sequence"/>
</dbReference>
<dbReference type="PANTHER" id="PTHR38926">
    <property type="entry name" value="F-BOX DOMAIN CONTAINING PROTEIN, EXPRESSED"/>
    <property type="match status" value="1"/>
</dbReference>
<dbReference type="SUPFAM" id="SSF52047">
    <property type="entry name" value="RNI-like"/>
    <property type="match status" value="1"/>
</dbReference>
<sequence>MNKALTLPEIIASFGLFLSKEDILVCIRVCRSWKAEFEPSLWRSFTWLHCKRSFLTPRPDTALVRRNAKHIRKLTIELDKSYYAPFFASQCTQLEELIFDSTLSVFGAQKGTIDYMWRNFASLVRNRPRLSRIVFHADGLQVPKIFLTALKTCPKLAVLELMDCVFSKKNTMLFLQACSTRITRLLSKHDTFPKALVFPAKMTFPHLQHLDLRMVTSMPVSTQLIWISRCPNLISLDWDPSASIPTAKFCELIPKACPNLVSFRMSIDNTDAEIARILEAIPRIEKLNINLQKCKAVQSPMVQDILRSCPNLLSICAESLKHEDLLKHPWACKKLQLFDIGLCVDTGDPREHEKQDLGPHRLVYERLSQLKDLLHLSVCSSTVPCFGRGNYVKLQLDAGFDKLQTLKKLKFFSCKLALFEALFNSDAVDCVEWMVKHWTNLETLEGTIGMDQDRATQLLDKLKEHGIKFTQFIIDDDDEFDEIVELDDGLYEYYVDELYEDFYEDDLYDDLYDYFYDNHPYLDYDDFGYDDVELYHL</sequence>
<accession>A0A9P6ML98</accession>
<reference evidence="1" key="1">
    <citation type="journal article" date="2020" name="Fungal Divers.">
        <title>Resolving the Mortierellaceae phylogeny through synthesis of multi-gene phylogenetics and phylogenomics.</title>
        <authorList>
            <person name="Vandepol N."/>
            <person name="Liber J."/>
            <person name="Desiro A."/>
            <person name="Na H."/>
            <person name="Kennedy M."/>
            <person name="Barry K."/>
            <person name="Grigoriev I.V."/>
            <person name="Miller A.N."/>
            <person name="O'Donnell K."/>
            <person name="Stajich J.E."/>
            <person name="Bonito G."/>
        </authorList>
    </citation>
    <scope>NUCLEOTIDE SEQUENCE</scope>
    <source>
        <strain evidence="1">MES-2147</strain>
    </source>
</reference>
<dbReference type="InterPro" id="IPR032675">
    <property type="entry name" value="LRR_dom_sf"/>
</dbReference>
<dbReference type="PANTHER" id="PTHR38926:SF5">
    <property type="entry name" value="F-BOX AND LEUCINE-RICH REPEAT PROTEIN 6"/>
    <property type="match status" value="1"/>
</dbReference>
<evidence type="ECO:0008006" key="3">
    <source>
        <dbReference type="Google" id="ProtNLM"/>
    </source>
</evidence>
<evidence type="ECO:0000313" key="1">
    <source>
        <dbReference type="EMBL" id="KAG0006802.1"/>
    </source>
</evidence>
<dbReference type="Gene3D" id="3.80.10.10">
    <property type="entry name" value="Ribonuclease Inhibitor"/>
    <property type="match status" value="1"/>
</dbReference>
<evidence type="ECO:0000313" key="2">
    <source>
        <dbReference type="Proteomes" id="UP000749646"/>
    </source>
</evidence>
<proteinExistence type="predicted"/>
<dbReference type="AlphaFoldDB" id="A0A9P6ML98"/>
<comment type="caution">
    <text evidence="1">The sequence shown here is derived from an EMBL/GenBank/DDBJ whole genome shotgun (WGS) entry which is preliminary data.</text>
</comment>